<dbReference type="AlphaFoldDB" id="A0A6A3X501"/>
<dbReference type="EMBL" id="QXGD01001932">
    <property type="protein sequence ID" value="KAE9196453.1"/>
    <property type="molecule type" value="Genomic_DNA"/>
</dbReference>
<name>A0A6A3X501_9STRA</name>
<keyword evidence="1" id="KW-0472">Membrane</keyword>
<sequence>MRTQAKEFDSKSILVYTEEILDRYQSMSTNKIGVASVENATAETSKVVQLNVNAKGKSSKGVPKHIVYSPRTQVRPKLKATPSLRKIFASTEGGGRMDISELEQEYAENVRKALYITEFMLLINYVEVIVPIIFSANLVVIHIGALRIGLHIQVCLAAQHACMTV</sequence>
<proteinExistence type="predicted"/>
<evidence type="ECO:0000256" key="1">
    <source>
        <dbReference type="SAM" id="Phobius"/>
    </source>
</evidence>
<gene>
    <name evidence="2" type="ORF">PF002_g23051</name>
</gene>
<organism evidence="2 3">
    <name type="scientific">Phytophthora fragariae</name>
    <dbReference type="NCBI Taxonomy" id="53985"/>
    <lineage>
        <taxon>Eukaryota</taxon>
        <taxon>Sar</taxon>
        <taxon>Stramenopiles</taxon>
        <taxon>Oomycota</taxon>
        <taxon>Peronosporomycetes</taxon>
        <taxon>Peronosporales</taxon>
        <taxon>Peronosporaceae</taxon>
        <taxon>Phytophthora</taxon>
    </lineage>
</organism>
<reference evidence="2 3" key="1">
    <citation type="submission" date="2018-08" db="EMBL/GenBank/DDBJ databases">
        <title>Genomic investigation of the strawberry pathogen Phytophthora fragariae indicates pathogenicity is determined by transcriptional variation in three key races.</title>
        <authorList>
            <person name="Adams T.M."/>
            <person name="Armitage A.D."/>
            <person name="Sobczyk M.K."/>
            <person name="Bates H.J."/>
            <person name="Dunwell J.M."/>
            <person name="Nellist C.F."/>
            <person name="Harrison R.J."/>
        </authorList>
    </citation>
    <scope>NUCLEOTIDE SEQUENCE [LARGE SCALE GENOMIC DNA]</scope>
    <source>
        <strain evidence="2 3">BC-1</strain>
    </source>
</reference>
<keyword evidence="1" id="KW-0812">Transmembrane</keyword>
<keyword evidence="1" id="KW-1133">Transmembrane helix</keyword>
<evidence type="ECO:0000313" key="3">
    <source>
        <dbReference type="Proteomes" id="UP000440367"/>
    </source>
</evidence>
<protein>
    <submittedName>
        <fullName evidence="2">Uncharacterized protein</fullName>
    </submittedName>
</protein>
<comment type="caution">
    <text evidence="2">The sequence shown here is derived from an EMBL/GenBank/DDBJ whole genome shotgun (WGS) entry which is preliminary data.</text>
</comment>
<dbReference type="Proteomes" id="UP000440367">
    <property type="component" value="Unassembled WGS sequence"/>
</dbReference>
<evidence type="ECO:0000313" key="2">
    <source>
        <dbReference type="EMBL" id="KAE9196453.1"/>
    </source>
</evidence>
<accession>A0A6A3X501</accession>
<feature type="transmembrane region" description="Helical" evidence="1">
    <location>
        <begin position="121"/>
        <end position="145"/>
    </location>
</feature>